<evidence type="ECO:0000313" key="3">
    <source>
        <dbReference type="EMBL" id="KIK58721.1"/>
    </source>
</evidence>
<evidence type="ECO:0000313" key="4">
    <source>
        <dbReference type="Proteomes" id="UP000053593"/>
    </source>
</evidence>
<dbReference type="AlphaFoldDB" id="A0A0D0BTH8"/>
<dbReference type="EMBL" id="KN834783">
    <property type="protein sequence ID" value="KIK58721.1"/>
    <property type="molecule type" value="Genomic_DNA"/>
</dbReference>
<keyword evidence="4" id="KW-1185">Reference proteome</keyword>
<feature type="region of interest" description="Disordered" evidence="1">
    <location>
        <begin position="289"/>
        <end position="335"/>
    </location>
</feature>
<organism evidence="3 4">
    <name type="scientific">Collybiopsis luxurians FD-317 M1</name>
    <dbReference type="NCBI Taxonomy" id="944289"/>
    <lineage>
        <taxon>Eukaryota</taxon>
        <taxon>Fungi</taxon>
        <taxon>Dikarya</taxon>
        <taxon>Basidiomycota</taxon>
        <taxon>Agaricomycotina</taxon>
        <taxon>Agaricomycetes</taxon>
        <taxon>Agaricomycetidae</taxon>
        <taxon>Agaricales</taxon>
        <taxon>Marasmiineae</taxon>
        <taxon>Omphalotaceae</taxon>
        <taxon>Collybiopsis</taxon>
        <taxon>Collybiopsis luxurians</taxon>
    </lineage>
</organism>
<dbReference type="Proteomes" id="UP000053593">
    <property type="component" value="Unassembled WGS sequence"/>
</dbReference>
<keyword evidence="2" id="KW-1133">Transmembrane helix</keyword>
<keyword evidence="2" id="KW-0812">Transmembrane</keyword>
<keyword evidence="2" id="KW-0472">Membrane</keyword>
<gene>
    <name evidence="3" type="ORF">GYMLUDRAFT_245814</name>
</gene>
<feature type="transmembrane region" description="Helical" evidence="2">
    <location>
        <begin position="55"/>
        <end position="74"/>
    </location>
</feature>
<feature type="compositionally biased region" description="Low complexity" evidence="1">
    <location>
        <begin position="299"/>
        <end position="319"/>
    </location>
</feature>
<evidence type="ECO:0000256" key="1">
    <source>
        <dbReference type="SAM" id="MobiDB-lite"/>
    </source>
</evidence>
<reference evidence="3 4" key="1">
    <citation type="submission" date="2014-04" db="EMBL/GenBank/DDBJ databases">
        <title>Evolutionary Origins and Diversification of the Mycorrhizal Mutualists.</title>
        <authorList>
            <consortium name="DOE Joint Genome Institute"/>
            <consortium name="Mycorrhizal Genomics Consortium"/>
            <person name="Kohler A."/>
            <person name="Kuo A."/>
            <person name="Nagy L.G."/>
            <person name="Floudas D."/>
            <person name="Copeland A."/>
            <person name="Barry K.W."/>
            <person name="Cichocki N."/>
            <person name="Veneault-Fourrey C."/>
            <person name="LaButti K."/>
            <person name="Lindquist E.A."/>
            <person name="Lipzen A."/>
            <person name="Lundell T."/>
            <person name="Morin E."/>
            <person name="Murat C."/>
            <person name="Riley R."/>
            <person name="Ohm R."/>
            <person name="Sun H."/>
            <person name="Tunlid A."/>
            <person name="Henrissat B."/>
            <person name="Grigoriev I.V."/>
            <person name="Hibbett D.S."/>
            <person name="Martin F."/>
        </authorList>
    </citation>
    <scope>NUCLEOTIDE SEQUENCE [LARGE SCALE GENOMIC DNA]</scope>
    <source>
        <strain evidence="3 4">FD-317 M1</strain>
    </source>
</reference>
<proteinExistence type="predicted"/>
<evidence type="ECO:0000256" key="2">
    <source>
        <dbReference type="SAM" id="Phobius"/>
    </source>
</evidence>
<feature type="transmembrane region" description="Helical" evidence="2">
    <location>
        <begin position="224"/>
        <end position="244"/>
    </location>
</feature>
<protein>
    <submittedName>
        <fullName evidence="3">Uncharacterized protein</fullName>
    </submittedName>
</protein>
<dbReference type="HOGENOM" id="CLU_071641_0_0_1"/>
<accession>A0A0D0BTH8</accession>
<feature type="transmembrane region" description="Helical" evidence="2">
    <location>
        <begin position="186"/>
        <end position="212"/>
    </location>
</feature>
<sequence>MILLDQEELFNTGAESILDVINLIIIAVGWGLLVMMTFVAFYYLRMKPQTRARNILFILCMLILLVSTVINISISWQALSDASSIAGGNLYALLDFDQLAQAGQSITLAIGDGAVVWRVWSLLPDATIFYPGEVVPGVGSPLAGISNVASFFINLLATLFIGLKWRGYQRTMKAVFPGRNRPVYKILLLLTESEGFFCAAQLLNIIFTSKIFPETPGFSQAQRVVLAFFIVITEWYPAAVIILVNTNNSPIAETIHYSERARLTTANVLAAAAHRAKLAAEDVSAGGGGGFEEEELPHVEVVVPPAGSGSSSSSSSSGSILGMDGGVGKEREERS</sequence>
<feature type="transmembrane region" description="Helical" evidence="2">
    <location>
        <begin position="142"/>
        <end position="165"/>
    </location>
</feature>
<feature type="transmembrane region" description="Helical" evidence="2">
    <location>
        <begin position="20"/>
        <end position="43"/>
    </location>
</feature>
<name>A0A0D0BTH8_9AGAR</name>